<keyword evidence="2 8" id="KW-0699">rRNA-binding</keyword>
<protein>
    <recommendedName>
        <fullName evidence="7 8">Small ribosomal subunit protein uS3</fullName>
    </recommendedName>
</protein>
<gene>
    <name evidence="8 10" type="primary">rpsC</name>
    <name evidence="10" type="ORF">KC614_02825</name>
</gene>
<proteinExistence type="inferred from homology"/>
<feature type="domain" description="KH type-2" evidence="9">
    <location>
        <begin position="38"/>
        <end position="106"/>
    </location>
</feature>
<evidence type="ECO:0000256" key="8">
    <source>
        <dbReference type="HAMAP-Rule" id="MF_01309"/>
    </source>
</evidence>
<dbReference type="HAMAP" id="MF_01309_B">
    <property type="entry name" value="Ribosomal_uS3_B"/>
    <property type="match status" value="1"/>
</dbReference>
<sequence>MGQKTHPKGYRLAVTKDWRSVWYADGDYKDLLEADEKIRKYLRDNVGSAGIDAIKISRSINDVEIDLRVARPGLVIGRGGSTIEAVKKDLDKLIGGKVRLNVQEVSHPDLSAELLAESISGAITRRYPYKRAVRSALKRAMDAGAEGIKIFISGRLGGHTIARREKYIEGSVPTSTLSKNVKFASQKAVTKYGTLGVKVWVTVPDEE</sequence>
<dbReference type="PROSITE" id="PS50823">
    <property type="entry name" value="KH_TYPE_2"/>
    <property type="match status" value="1"/>
</dbReference>
<evidence type="ECO:0000256" key="3">
    <source>
        <dbReference type="ARBA" id="ARBA00022884"/>
    </source>
</evidence>
<dbReference type="GO" id="GO:0006412">
    <property type="term" value="P:translation"/>
    <property type="evidence" value="ECO:0007669"/>
    <property type="project" value="UniProtKB-UniRule"/>
</dbReference>
<dbReference type="Gene3D" id="3.30.1140.32">
    <property type="entry name" value="Ribosomal protein S3, C-terminal domain"/>
    <property type="match status" value="1"/>
</dbReference>
<dbReference type="GO" id="GO:0003735">
    <property type="term" value="F:structural constituent of ribosome"/>
    <property type="evidence" value="ECO:0007669"/>
    <property type="project" value="InterPro"/>
</dbReference>
<evidence type="ECO:0000259" key="9">
    <source>
        <dbReference type="PROSITE" id="PS50823"/>
    </source>
</evidence>
<comment type="subunit">
    <text evidence="8">Part of the 30S ribosomal subunit. Forms a tight complex with proteins S10 and S14.</text>
</comment>
<dbReference type="GO" id="GO:0019843">
    <property type="term" value="F:rRNA binding"/>
    <property type="evidence" value="ECO:0007669"/>
    <property type="project" value="UniProtKB-UniRule"/>
</dbReference>
<dbReference type="Pfam" id="PF07650">
    <property type="entry name" value="KH_2"/>
    <property type="match status" value="1"/>
</dbReference>
<dbReference type="SUPFAM" id="SSF54814">
    <property type="entry name" value="Prokaryotic type KH domain (KH-domain type II)"/>
    <property type="match status" value="1"/>
</dbReference>
<keyword evidence="3 8" id="KW-0694">RNA-binding</keyword>
<comment type="function">
    <text evidence="6 8">Binds the lower part of the 30S subunit head. Binds mRNA in the 70S ribosome, positioning it for translation.</text>
</comment>
<evidence type="ECO:0000256" key="2">
    <source>
        <dbReference type="ARBA" id="ARBA00022730"/>
    </source>
</evidence>
<evidence type="ECO:0000256" key="6">
    <source>
        <dbReference type="ARBA" id="ARBA00024998"/>
    </source>
</evidence>
<evidence type="ECO:0000256" key="1">
    <source>
        <dbReference type="ARBA" id="ARBA00010761"/>
    </source>
</evidence>
<comment type="caution">
    <text evidence="10">The sequence shown here is derived from an EMBL/GenBank/DDBJ whole genome shotgun (WGS) entry which is preliminary data.</text>
</comment>
<dbReference type="PANTHER" id="PTHR11760:SF19">
    <property type="entry name" value="SMALL RIBOSOMAL SUBUNIT PROTEIN US3C"/>
    <property type="match status" value="1"/>
</dbReference>
<organism evidence="10 11">
    <name type="scientific">candidate division WWE3 bacterium</name>
    <dbReference type="NCBI Taxonomy" id="2053526"/>
    <lineage>
        <taxon>Bacteria</taxon>
        <taxon>Katanobacteria</taxon>
    </lineage>
</organism>
<comment type="similarity">
    <text evidence="1 8">Belongs to the universal ribosomal protein uS3 family.</text>
</comment>
<dbReference type="InterPro" id="IPR036419">
    <property type="entry name" value="Ribosomal_S3_C_sf"/>
</dbReference>
<reference evidence="10" key="2">
    <citation type="journal article" date="2021" name="Microbiome">
        <title>Successional dynamics and alternative stable states in a saline activated sludge microbial community over 9 years.</title>
        <authorList>
            <person name="Wang Y."/>
            <person name="Ye J."/>
            <person name="Ju F."/>
            <person name="Liu L."/>
            <person name="Boyd J.A."/>
            <person name="Deng Y."/>
            <person name="Parks D.H."/>
            <person name="Jiang X."/>
            <person name="Yin X."/>
            <person name="Woodcroft B.J."/>
            <person name="Tyson G.W."/>
            <person name="Hugenholtz P."/>
            <person name="Polz M.F."/>
            <person name="Zhang T."/>
        </authorList>
    </citation>
    <scope>NUCLEOTIDE SEQUENCE</scope>
    <source>
        <strain evidence="10">HKST-UBA03</strain>
    </source>
</reference>
<dbReference type="Pfam" id="PF00189">
    <property type="entry name" value="Ribosomal_S3_C"/>
    <property type="match status" value="1"/>
</dbReference>
<dbReference type="NCBIfam" id="TIGR01009">
    <property type="entry name" value="rpsC_bact"/>
    <property type="match status" value="1"/>
</dbReference>
<dbReference type="GO" id="GO:0022627">
    <property type="term" value="C:cytosolic small ribosomal subunit"/>
    <property type="evidence" value="ECO:0007669"/>
    <property type="project" value="TreeGrafter"/>
</dbReference>
<reference evidence="10" key="1">
    <citation type="submission" date="2020-04" db="EMBL/GenBank/DDBJ databases">
        <authorList>
            <person name="Zhang T."/>
        </authorList>
    </citation>
    <scope>NUCLEOTIDE SEQUENCE</scope>
    <source>
        <strain evidence="10">HKST-UBA03</strain>
    </source>
</reference>
<dbReference type="InterPro" id="IPR001351">
    <property type="entry name" value="Ribosomal_uS3_C"/>
</dbReference>
<accession>A0A955RS48</accession>
<dbReference type="Gene3D" id="3.30.300.20">
    <property type="match status" value="1"/>
</dbReference>
<evidence type="ECO:0000313" key="11">
    <source>
        <dbReference type="Proteomes" id="UP000751518"/>
    </source>
</evidence>
<evidence type="ECO:0000256" key="4">
    <source>
        <dbReference type="ARBA" id="ARBA00022980"/>
    </source>
</evidence>
<name>A0A955RS48_UNCKA</name>
<evidence type="ECO:0000256" key="7">
    <source>
        <dbReference type="ARBA" id="ARBA00035257"/>
    </source>
</evidence>
<evidence type="ECO:0000256" key="5">
    <source>
        <dbReference type="ARBA" id="ARBA00023274"/>
    </source>
</evidence>
<dbReference type="GO" id="GO:0003729">
    <property type="term" value="F:mRNA binding"/>
    <property type="evidence" value="ECO:0007669"/>
    <property type="project" value="UniProtKB-UniRule"/>
</dbReference>
<dbReference type="InterPro" id="IPR004087">
    <property type="entry name" value="KH_dom"/>
</dbReference>
<dbReference type="Proteomes" id="UP000751518">
    <property type="component" value="Unassembled WGS sequence"/>
</dbReference>
<dbReference type="InterPro" id="IPR057258">
    <property type="entry name" value="Ribosomal_uS3"/>
</dbReference>
<dbReference type="InterPro" id="IPR004044">
    <property type="entry name" value="KH_dom_type_2"/>
</dbReference>
<dbReference type="SUPFAM" id="SSF54821">
    <property type="entry name" value="Ribosomal protein S3 C-terminal domain"/>
    <property type="match status" value="1"/>
</dbReference>
<evidence type="ECO:0000313" key="10">
    <source>
        <dbReference type="EMBL" id="MCA9392112.1"/>
    </source>
</evidence>
<dbReference type="FunFam" id="3.30.300.20:FF:000001">
    <property type="entry name" value="30S ribosomal protein S3"/>
    <property type="match status" value="1"/>
</dbReference>
<dbReference type="InterPro" id="IPR009019">
    <property type="entry name" value="KH_sf_prok-type"/>
</dbReference>
<dbReference type="AlphaFoldDB" id="A0A955RS48"/>
<dbReference type="EMBL" id="JAGQKZ010000020">
    <property type="protein sequence ID" value="MCA9392112.1"/>
    <property type="molecule type" value="Genomic_DNA"/>
</dbReference>
<dbReference type="CDD" id="cd02412">
    <property type="entry name" value="KH-II_30S_S3"/>
    <property type="match status" value="1"/>
</dbReference>
<dbReference type="SMART" id="SM00322">
    <property type="entry name" value="KH"/>
    <property type="match status" value="1"/>
</dbReference>
<dbReference type="InterPro" id="IPR005704">
    <property type="entry name" value="Ribosomal_uS3_bac-typ"/>
</dbReference>
<keyword evidence="5 8" id="KW-0687">Ribonucleoprotein</keyword>
<keyword evidence="4 8" id="KW-0689">Ribosomal protein</keyword>
<dbReference type="PANTHER" id="PTHR11760">
    <property type="entry name" value="30S/40S RIBOSOMAL PROTEIN S3"/>
    <property type="match status" value="1"/>
</dbReference>
<dbReference type="InterPro" id="IPR015946">
    <property type="entry name" value="KH_dom-like_a/b"/>
</dbReference>